<dbReference type="HOGENOM" id="CLU_146776_0_0_6"/>
<feature type="domain" description="PilZ" evidence="1">
    <location>
        <begin position="27"/>
        <end position="125"/>
    </location>
</feature>
<dbReference type="eggNOG" id="ENOG5032YUI">
    <property type="taxonomic scope" value="Bacteria"/>
</dbReference>
<organism evidence="2 3">
    <name type="scientific">Thiorhodovibrio frisius</name>
    <dbReference type="NCBI Taxonomy" id="631362"/>
    <lineage>
        <taxon>Bacteria</taxon>
        <taxon>Pseudomonadati</taxon>
        <taxon>Pseudomonadota</taxon>
        <taxon>Gammaproteobacteria</taxon>
        <taxon>Chromatiales</taxon>
        <taxon>Chromatiaceae</taxon>
        <taxon>Thiorhodovibrio</taxon>
    </lineage>
</organism>
<evidence type="ECO:0000313" key="2">
    <source>
        <dbReference type="EMBL" id="EIC21400.1"/>
    </source>
</evidence>
<evidence type="ECO:0000313" key="3">
    <source>
        <dbReference type="Proteomes" id="UP000002964"/>
    </source>
</evidence>
<keyword evidence="3" id="KW-1185">Reference proteome</keyword>
<accession>H8Z185</accession>
<dbReference type="GO" id="GO:0035438">
    <property type="term" value="F:cyclic-di-GMP binding"/>
    <property type="evidence" value="ECO:0007669"/>
    <property type="project" value="InterPro"/>
</dbReference>
<dbReference type="Pfam" id="PF07238">
    <property type="entry name" value="PilZ"/>
    <property type="match status" value="1"/>
</dbReference>
<reference evidence="2 3" key="2">
    <citation type="submission" date="2011-11" db="EMBL/GenBank/DDBJ databases">
        <authorList>
            <consortium name="US DOE Joint Genome Institute"/>
            <person name="Lucas S."/>
            <person name="Han J."/>
            <person name="Lapidus A."/>
            <person name="Cheng J.-F."/>
            <person name="Goodwin L."/>
            <person name="Pitluck S."/>
            <person name="Peters L."/>
            <person name="Ovchinnikova G."/>
            <person name="Zhang X."/>
            <person name="Detter J.C."/>
            <person name="Han C."/>
            <person name="Tapia R."/>
            <person name="Land M."/>
            <person name="Hauser L."/>
            <person name="Kyrpides N."/>
            <person name="Ivanova N."/>
            <person name="Pagani I."/>
            <person name="Vogl K."/>
            <person name="Liu Z."/>
            <person name="Overmann J."/>
            <person name="Frigaard N.-U."/>
            <person name="Bryant D."/>
            <person name="Woyke T."/>
        </authorList>
    </citation>
    <scope>NUCLEOTIDE SEQUENCE [LARGE SCALE GENOMIC DNA]</scope>
    <source>
        <strain evidence="2 3">970</strain>
    </source>
</reference>
<dbReference type="SUPFAM" id="SSF141371">
    <property type="entry name" value="PilZ domain-like"/>
    <property type="match status" value="1"/>
</dbReference>
<dbReference type="Gene3D" id="2.40.10.220">
    <property type="entry name" value="predicted glycosyltransferase like domains"/>
    <property type="match status" value="1"/>
</dbReference>
<dbReference type="InterPro" id="IPR009875">
    <property type="entry name" value="PilZ_domain"/>
</dbReference>
<proteinExistence type="predicted"/>
<dbReference type="AlphaFoldDB" id="H8Z185"/>
<evidence type="ECO:0000259" key="1">
    <source>
        <dbReference type="Pfam" id="PF07238"/>
    </source>
</evidence>
<gene>
    <name evidence="2" type="ORF">Thi970DRAFT_01607</name>
</gene>
<name>H8Z185_9GAMM</name>
<sequence>MRATCWCGRCLSNEFSQMSSATDTDGNRRRFQRIGLDREVRVEAMDQETQCRLVDISLRGLLLDACESWQPVLGQLVDLSVVLDEQGSMRIQVKGEVRHLDAGQIGVHVLEMDLDSVAQLRRLVEVNLDDDSRLDLELQAMLVERDPTD</sequence>
<dbReference type="EMBL" id="JH603169">
    <property type="protein sequence ID" value="EIC21400.1"/>
    <property type="molecule type" value="Genomic_DNA"/>
</dbReference>
<protein>
    <submittedName>
        <fullName evidence="2">PilZ domain-containing protein</fullName>
    </submittedName>
</protein>
<dbReference type="OrthoDB" id="5298508at2"/>
<dbReference type="Proteomes" id="UP000002964">
    <property type="component" value="Unassembled WGS sequence"/>
</dbReference>
<dbReference type="STRING" id="631362.Thi970DRAFT_01607"/>
<reference evidence="3" key="1">
    <citation type="submission" date="2011-06" db="EMBL/GenBank/DDBJ databases">
        <authorList>
            <consortium name="US DOE Joint Genome Institute (JGI-PGF)"/>
            <person name="Lucas S."/>
            <person name="Han J."/>
            <person name="Lapidus A."/>
            <person name="Cheng J.-F."/>
            <person name="Goodwin L."/>
            <person name="Pitluck S."/>
            <person name="Peters L."/>
            <person name="Land M.L."/>
            <person name="Hauser L."/>
            <person name="Vogl K."/>
            <person name="Liu Z."/>
            <person name="Overmann J."/>
            <person name="Frigaard N.-U."/>
            <person name="Bryant D.A."/>
            <person name="Woyke T.J."/>
        </authorList>
    </citation>
    <scope>NUCLEOTIDE SEQUENCE [LARGE SCALE GENOMIC DNA]</scope>
    <source>
        <strain evidence="3">970</strain>
    </source>
</reference>